<accession>A0A131YN39</accession>
<evidence type="ECO:0000313" key="1">
    <source>
        <dbReference type="EMBL" id="JAP80669.1"/>
    </source>
</evidence>
<dbReference type="AlphaFoldDB" id="A0A131YN39"/>
<sequence>MVCVVLQSERNARLSESSSNIKGLDLRGVSTEGNKTKTLHAATLRLPRPVRMKFITAFLILMETGFITCARRNPYFIGKMEIVNNTCRYRGYGVPNSVCLDLSIPCVSVCCKATKAQLVLTGCPAPKTFSGTVRERDPFWPSCCVNWTTAPATPLLEERSLSTEAQHFHMATYRYRSWN</sequence>
<name>A0A131YN39_RHIAP</name>
<proteinExistence type="predicted"/>
<protein>
    <submittedName>
        <fullName evidence="1">8.9 kDa family member</fullName>
    </submittedName>
</protein>
<dbReference type="EMBL" id="GEDV01007888">
    <property type="protein sequence ID" value="JAP80669.1"/>
    <property type="molecule type" value="Transcribed_RNA"/>
</dbReference>
<organism evidence="1">
    <name type="scientific">Rhipicephalus appendiculatus</name>
    <name type="common">Brown ear tick</name>
    <dbReference type="NCBI Taxonomy" id="34631"/>
    <lineage>
        <taxon>Eukaryota</taxon>
        <taxon>Metazoa</taxon>
        <taxon>Ecdysozoa</taxon>
        <taxon>Arthropoda</taxon>
        <taxon>Chelicerata</taxon>
        <taxon>Arachnida</taxon>
        <taxon>Acari</taxon>
        <taxon>Parasitiformes</taxon>
        <taxon>Ixodida</taxon>
        <taxon>Ixodoidea</taxon>
        <taxon>Ixodidae</taxon>
        <taxon>Rhipicephalinae</taxon>
        <taxon>Rhipicephalus</taxon>
        <taxon>Rhipicephalus</taxon>
    </lineage>
</organism>
<reference evidence="1" key="1">
    <citation type="journal article" date="2016" name="Ticks Tick Borne Dis.">
        <title>De novo assembly and annotation of the salivary gland transcriptome of Rhipicephalus appendiculatus male and female ticks during blood feeding.</title>
        <authorList>
            <person name="de Castro M.H."/>
            <person name="de Klerk D."/>
            <person name="Pienaar R."/>
            <person name="Latif A.A."/>
            <person name="Rees D.J."/>
            <person name="Mans B.J."/>
        </authorList>
    </citation>
    <scope>NUCLEOTIDE SEQUENCE</scope>
    <source>
        <tissue evidence="1">Salivary glands</tissue>
    </source>
</reference>